<comment type="caution">
    <text evidence="2">The sequence shown here is derived from an EMBL/GenBank/DDBJ whole genome shotgun (WGS) entry which is preliminary data.</text>
</comment>
<dbReference type="EMBL" id="JXLN01003569">
    <property type="protein sequence ID" value="KPM02995.1"/>
    <property type="molecule type" value="Genomic_DNA"/>
</dbReference>
<reference evidence="2 3" key="1">
    <citation type="journal article" date="2015" name="Parasit. Vectors">
        <title>Draft genome of the scabies mite.</title>
        <authorList>
            <person name="Rider S.D.Jr."/>
            <person name="Morgan M.S."/>
            <person name="Arlian L.G."/>
        </authorList>
    </citation>
    <scope>NUCLEOTIDE SEQUENCE [LARGE SCALE GENOMIC DNA]</scope>
    <source>
        <strain evidence="2">Arlian Lab</strain>
    </source>
</reference>
<feature type="region of interest" description="Disordered" evidence="1">
    <location>
        <begin position="1"/>
        <end position="35"/>
    </location>
</feature>
<dbReference type="VEuPathDB" id="VectorBase:SSCA001597"/>
<evidence type="ECO:0000313" key="2">
    <source>
        <dbReference type="EMBL" id="KPM02995.1"/>
    </source>
</evidence>
<feature type="compositionally biased region" description="Pro residues" evidence="1">
    <location>
        <begin position="1"/>
        <end position="20"/>
    </location>
</feature>
<evidence type="ECO:0000313" key="3">
    <source>
        <dbReference type="Proteomes" id="UP000616769"/>
    </source>
</evidence>
<dbReference type="Proteomes" id="UP000616769">
    <property type="component" value="Unassembled WGS sequence"/>
</dbReference>
<sequence>KPAEPPSPDDPNKPAVPPVESPEDPGNATTKPKDELKVVKKINGDDANIEPGVAVKPGSDMDVTYEVTNTGNRPLSDVTVTDRIVSENNTEVKGITPEKVDQ</sequence>
<dbReference type="AlphaFoldDB" id="A0A131ZXI4"/>
<feature type="non-terminal residue" evidence="2">
    <location>
        <position position="1"/>
    </location>
</feature>
<accession>A0A131ZXI4</accession>
<name>A0A131ZXI4_SARSC</name>
<organism evidence="2 3">
    <name type="scientific">Sarcoptes scabiei</name>
    <name type="common">Itch mite</name>
    <name type="synonym">Acarus scabiei</name>
    <dbReference type="NCBI Taxonomy" id="52283"/>
    <lineage>
        <taxon>Eukaryota</taxon>
        <taxon>Metazoa</taxon>
        <taxon>Ecdysozoa</taxon>
        <taxon>Arthropoda</taxon>
        <taxon>Chelicerata</taxon>
        <taxon>Arachnida</taxon>
        <taxon>Acari</taxon>
        <taxon>Acariformes</taxon>
        <taxon>Sarcoptiformes</taxon>
        <taxon>Astigmata</taxon>
        <taxon>Psoroptidia</taxon>
        <taxon>Sarcoptoidea</taxon>
        <taxon>Sarcoptidae</taxon>
        <taxon>Sarcoptinae</taxon>
        <taxon>Sarcoptes</taxon>
    </lineage>
</organism>
<proteinExistence type="predicted"/>
<gene>
    <name evidence="2" type="ORF">QR98_0014230</name>
</gene>
<evidence type="ECO:0000256" key="1">
    <source>
        <dbReference type="SAM" id="MobiDB-lite"/>
    </source>
</evidence>
<feature type="non-terminal residue" evidence="2">
    <location>
        <position position="102"/>
    </location>
</feature>
<protein>
    <submittedName>
        <fullName evidence="2">Uncharacterized protein</fullName>
    </submittedName>
</protein>